<evidence type="ECO:0000313" key="2">
    <source>
        <dbReference type="EMBL" id="TVU26879.1"/>
    </source>
</evidence>
<proteinExistence type="predicted"/>
<dbReference type="PANTHER" id="PTHR35361:SF1">
    <property type="entry name" value="OS08G0443700 PROTEIN"/>
    <property type="match status" value="1"/>
</dbReference>
<dbReference type="Proteomes" id="UP000324897">
    <property type="component" value="Chromosome 2"/>
</dbReference>
<keyword evidence="3" id="KW-1185">Reference proteome</keyword>
<comment type="caution">
    <text evidence="2">The sequence shown here is derived from an EMBL/GenBank/DDBJ whole genome shotgun (WGS) entry which is preliminary data.</text>
</comment>
<feature type="compositionally biased region" description="Pro residues" evidence="1">
    <location>
        <begin position="153"/>
        <end position="162"/>
    </location>
</feature>
<reference evidence="2 3" key="1">
    <citation type="journal article" date="2019" name="Sci. Rep.">
        <title>A high-quality genome of Eragrostis curvula grass provides insights into Poaceae evolution and supports new strategies to enhance forage quality.</title>
        <authorList>
            <person name="Carballo J."/>
            <person name="Santos B.A.C.M."/>
            <person name="Zappacosta D."/>
            <person name="Garbus I."/>
            <person name="Selva J.P."/>
            <person name="Gallo C.A."/>
            <person name="Diaz A."/>
            <person name="Albertini E."/>
            <person name="Caccamo M."/>
            <person name="Echenique V."/>
        </authorList>
    </citation>
    <scope>NUCLEOTIDE SEQUENCE [LARGE SCALE GENOMIC DNA]</scope>
    <source>
        <strain evidence="3">cv. Victoria</strain>
        <tissue evidence="2">Leaf</tissue>
    </source>
</reference>
<organism evidence="2 3">
    <name type="scientific">Eragrostis curvula</name>
    <name type="common">weeping love grass</name>
    <dbReference type="NCBI Taxonomy" id="38414"/>
    <lineage>
        <taxon>Eukaryota</taxon>
        <taxon>Viridiplantae</taxon>
        <taxon>Streptophyta</taxon>
        <taxon>Embryophyta</taxon>
        <taxon>Tracheophyta</taxon>
        <taxon>Spermatophyta</taxon>
        <taxon>Magnoliopsida</taxon>
        <taxon>Liliopsida</taxon>
        <taxon>Poales</taxon>
        <taxon>Poaceae</taxon>
        <taxon>PACMAD clade</taxon>
        <taxon>Chloridoideae</taxon>
        <taxon>Eragrostideae</taxon>
        <taxon>Eragrostidinae</taxon>
        <taxon>Eragrostis</taxon>
    </lineage>
</organism>
<evidence type="ECO:0000256" key="1">
    <source>
        <dbReference type="SAM" id="MobiDB-lite"/>
    </source>
</evidence>
<dbReference type="AlphaFoldDB" id="A0A5J9USQ7"/>
<gene>
    <name evidence="2" type="ORF">EJB05_29450</name>
</gene>
<dbReference type="EMBL" id="RWGY01000013">
    <property type="protein sequence ID" value="TVU26879.1"/>
    <property type="molecule type" value="Genomic_DNA"/>
</dbReference>
<dbReference type="OrthoDB" id="675880at2759"/>
<feature type="compositionally biased region" description="Polar residues" evidence="1">
    <location>
        <begin position="88"/>
        <end position="102"/>
    </location>
</feature>
<feature type="non-terminal residue" evidence="2">
    <location>
        <position position="168"/>
    </location>
</feature>
<dbReference type="PANTHER" id="PTHR35361">
    <property type="entry name" value="OS08G0443700 PROTEIN"/>
    <property type="match status" value="1"/>
</dbReference>
<evidence type="ECO:0000313" key="3">
    <source>
        <dbReference type="Proteomes" id="UP000324897"/>
    </source>
</evidence>
<sequence length="168" mass="18296">MVSWRLALPAVASCRRPVLLASQGSYDKGVNGGAALILVRFVAVPIPSSSVLVDWVASWRRRESDPCRHDDNESVNVSEELNQFRFATETSGRPVSHGSSSAERWDAHKKPRAPPQADTFENDDVGESSSTGSNDMEVDNKPQLNLYAGPPGFFSPPEPSTLPMPSFL</sequence>
<protein>
    <submittedName>
        <fullName evidence="2">Uncharacterized protein</fullName>
    </submittedName>
</protein>
<feature type="region of interest" description="Disordered" evidence="1">
    <location>
        <begin position="86"/>
        <end position="168"/>
    </location>
</feature>
<feature type="non-terminal residue" evidence="2">
    <location>
        <position position="1"/>
    </location>
</feature>
<accession>A0A5J9USQ7</accession>
<name>A0A5J9USQ7_9POAL</name>
<dbReference type="Gramene" id="TVU26879">
    <property type="protein sequence ID" value="TVU26879"/>
    <property type="gene ID" value="EJB05_29450"/>
</dbReference>